<dbReference type="InterPro" id="IPR026992">
    <property type="entry name" value="DIOX_N"/>
</dbReference>
<name>A0AAV0JT23_9ROSI</name>
<dbReference type="AlphaFoldDB" id="A0AAV0JT23"/>
<keyword evidence="2" id="KW-0560">Oxidoreductase</keyword>
<dbReference type="GO" id="GO:0016491">
    <property type="term" value="F:oxidoreductase activity"/>
    <property type="evidence" value="ECO:0007669"/>
    <property type="project" value="UniProtKB-KW"/>
</dbReference>
<dbReference type="InterPro" id="IPR027443">
    <property type="entry name" value="IPNS-like_sf"/>
</dbReference>
<dbReference type="EMBL" id="CAMGYJ010000005">
    <property type="protein sequence ID" value="CAI0413124.1"/>
    <property type="molecule type" value="Genomic_DNA"/>
</dbReference>
<reference evidence="5" key="1">
    <citation type="submission" date="2022-08" db="EMBL/GenBank/DDBJ databases">
        <authorList>
            <person name="Gutierrez-Valencia J."/>
        </authorList>
    </citation>
    <scope>NUCLEOTIDE SEQUENCE</scope>
</reference>
<dbReference type="Pfam" id="PF14226">
    <property type="entry name" value="DIOX_N"/>
    <property type="match status" value="1"/>
</dbReference>
<evidence type="ECO:0000256" key="3">
    <source>
        <dbReference type="ARBA" id="ARBA00023004"/>
    </source>
</evidence>
<dbReference type="PANTHER" id="PTHR10209">
    <property type="entry name" value="OXIDOREDUCTASE, 2OG-FE II OXYGENASE FAMILY PROTEIN"/>
    <property type="match status" value="1"/>
</dbReference>
<gene>
    <name evidence="5" type="ORF">LITE_LOCUS15804</name>
</gene>
<keyword evidence="6" id="KW-1185">Reference proteome</keyword>
<dbReference type="GO" id="GO:0046872">
    <property type="term" value="F:metal ion binding"/>
    <property type="evidence" value="ECO:0007669"/>
    <property type="project" value="UniProtKB-KW"/>
</dbReference>
<feature type="domain" description="Non-haem dioxygenase N-terminal" evidence="4">
    <location>
        <begin position="70"/>
        <end position="142"/>
    </location>
</feature>
<evidence type="ECO:0000259" key="4">
    <source>
        <dbReference type="Pfam" id="PF14226"/>
    </source>
</evidence>
<sequence length="236" mass="25745">MATTATAISSAAAGQLHDDVYDRMKEVQEFEDSKLGVKGLVDSGISSIPRFFVHPNFKPDPNPGARPDVIPTIDLSGVDRQDARAKIAEQISGACRELGFFQVVNHGIPVEFLDRFVGAVRGFHEQPTEEKAKLYRREPGTGVSFFSNIDLFHSKAASWRRHTPDEVRTHFTRARGNPCRMQGRGGGMESEGETGWGIADGALVRRARSELRGFEGEEVLGIQSDGGSLLPLLPAA</sequence>
<dbReference type="Proteomes" id="UP001154282">
    <property type="component" value="Unassembled WGS sequence"/>
</dbReference>
<evidence type="ECO:0000313" key="6">
    <source>
        <dbReference type="Proteomes" id="UP001154282"/>
    </source>
</evidence>
<evidence type="ECO:0000256" key="2">
    <source>
        <dbReference type="ARBA" id="ARBA00023002"/>
    </source>
</evidence>
<evidence type="ECO:0000256" key="1">
    <source>
        <dbReference type="ARBA" id="ARBA00022723"/>
    </source>
</evidence>
<accession>A0AAV0JT23</accession>
<keyword evidence="1" id="KW-0479">Metal-binding</keyword>
<protein>
    <recommendedName>
        <fullName evidence="4">Non-haem dioxygenase N-terminal domain-containing protein</fullName>
    </recommendedName>
</protein>
<keyword evidence="3" id="KW-0408">Iron</keyword>
<proteinExistence type="predicted"/>
<dbReference type="SUPFAM" id="SSF51197">
    <property type="entry name" value="Clavaminate synthase-like"/>
    <property type="match status" value="1"/>
</dbReference>
<dbReference type="PANTHER" id="PTHR10209:SF751">
    <property type="entry name" value="OS06G0255100 PROTEIN"/>
    <property type="match status" value="1"/>
</dbReference>
<comment type="caution">
    <text evidence="5">The sequence shown here is derived from an EMBL/GenBank/DDBJ whole genome shotgun (WGS) entry which is preliminary data.</text>
</comment>
<organism evidence="5 6">
    <name type="scientific">Linum tenue</name>
    <dbReference type="NCBI Taxonomy" id="586396"/>
    <lineage>
        <taxon>Eukaryota</taxon>
        <taxon>Viridiplantae</taxon>
        <taxon>Streptophyta</taxon>
        <taxon>Embryophyta</taxon>
        <taxon>Tracheophyta</taxon>
        <taxon>Spermatophyta</taxon>
        <taxon>Magnoliopsida</taxon>
        <taxon>eudicotyledons</taxon>
        <taxon>Gunneridae</taxon>
        <taxon>Pentapetalae</taxon>
        <taxon>rosids</taxon>
        <taxon>fabids</taxon>
        <taxon>Malpighiales</taxon>
        <taxon>Linaceae</taxon>
        <taxon>Linum</taxon>
    </lineage>
</organism>
<evidence type="ECO:0000313" key="5">
    <source>
        <dbReference type="EMBL" id="CAI0413124.1"/>
    </source>
</evidence>
<dbReference type="Gene3D" id="2.60.120.330">
    <property type="entry name" value="B-lactam Antibiotic, Isopenicillin N Synthase, Chain"/>
    <property type="match status" value="1"/>
</dbReference>